<sequence>MTDTPRLAPDYPVLTERLALRPIEKERDLPAIHAYRSIPEVCTYVPFVPSTLEEMAERFADPERTRSVLDAQAEGQVLFTVIERRDTGEVIGDLVLFWHSDADRHAEVGYVIHPDHEGQGYATEAVRALTDLAFDHAGAHRVSARLDERNTGSARLLERLGFRQEARFVDGEWFKGEWTTLLVYAVLDREWTVAQSSRR</sequence>
<accession>A0ABW4TKH2</accession>
<dbReference type="InterPro" id="IPR016181">
    <property type="entry name" value="Acyl_CoA_acyltransferase"/>
</dbReference>
<gene>
    <name evidence="2" type="ORF">ACFSDE_09130</name>
</gene>
<dbReference type="Proteomes" id="UP001597351">
    <property type="component" value="Unassembled WGS sequence"/>
</dbReference>
<dbReference type="Pfam" id="PF13302">
    <property type="entry name" value="Acetyltransf_3"/>
    <property type="match status" value="1"/>
</dbReference>
<feature type="domain" description="N-acetyltransferase" evidence="1">
    <location>
        <begin position="42"/>
        <end position="190"/>
    </location>
</feature>
<dbReference type="PROSITE" id="PS51186">
    <property type="entry name" value="GNAT"/>
    <property type="match status" value="1"/>
</dbReference>
<dbReference type="RefSeq" id="WP_343917597.1">
    <property type="nucleotide sequence ID" value="NZ_BAAAJT010000002.1"/>
</dbReference>
<evidence type="ECO:0000259" key="1">
    <source>
        <dbReference type="PROSITE" id="PS51186"/>
    </source>
</evidence>
<proteinExistence type="predicted"/>
<keyword evidence="2" id="KW-0012">Acyltransferase</keyword>
<comment type="caution">
    <text evidence="2">The sequence shown here is derived from an EMBL/GenBank/DDBJ whole genome shotgun (WGS) entry which is preliminary data.</text>
</comment>
<dbReference type="InterPro" id="IPR000182">
    <property type="entry name" value="GNAT_dom"/>
</dbReference>
<dbReference type="InterPro" id="IPR051531">
    <property type="entry name" value="N-acetyltransferase"/>
</dbReference>
<dbReference type="GO" id="GO:0016746">
    <property type="term" value="F:acyltransferase activity"/>
    <property type="evidence" value="ECO:0007669"/>
    <property type="project" value="UniProtKB-KW"/>
</dbReference>
<dbReference type="PANTHER" id="PTHR43792:SF1">
    <property type="entry name" value="N-ACETYLTRANSFERASE DOMAIN-CONTAINING PROTEIN"/>
    <property type="match status" value="1"/>
</dbReference>
<protein>
    <submittedName>
        <fullName evidence="2">GNAT family N-acetyltransferase</fullName>
        <ecNumber evidence="2">2.3.-.-</ecNumber>
    </submittedName>
</protein>
<dbReference type="Gene3D" id="3.40.630.30">
    <property type="match status" value="1"/>
</dbReference>
<reference evidence="3" key="1">
    <citation type="journal article" date="2019" name="Int. J. Syst. Evol. Microbiol.">
        <title>The Global Catalogue of Microorganisms (GCM) 10K type strain sequencing project: providing services to taxonomists for standard genome sequencing and annotation.</title>
        <authorList>
            <consortium name="The Broad Institute Genomics Platform"/>
            <consortium name="The Broad Institute Genome Sequencing Center for Infectious Disease"/>
            <person name="Wu L."/>
            <person name="Ma J."/>
        </authorList>
    </citation>
    <scope>NUCLEOTIDE SEQUENCE [LARGE SCALE GENOMIC DNA]</scope>
    <source>
        <strain evidence="3">CGMCC 1.12477</strain>
    </source>
</reference>
<dbReference type="EMBL" id="JBHUGD010000003">
    <property type="protein sequence ID" value="MFD1946955.1"/>
    <property type="molecule type" value="Genomic_DNA"/>
</dbReference>
<dbReference type="EC" id="2.3.-.-" evidence="2"/>
<dbReference type="SUPFAM" id="SSF55729">
    <property type="entry name" value="Acyl-CoA N-acyltransferases (Nat)"/>
    <property type="match status" value="1"/>
</dbReference>
<organism evidence="2 3">
    <name type="scientific">Nocardioides aestuarii</name>
    <dbReference type="NCBI Taxonomy" id="252231"/>
    <lineage>
        <taxon>Bacteria</taxon>
        <taxon>Bacillati</taxon>
        <taxon>Actinomycetota</taxon>
        <taxon>Actinomycetes</taxon>
        <taxon>Propionibacteriales</taxon>
        <taxon>Nocardioidaceae</taxon>
        <taxon>Nocardioides</taxon>
    </lineage>
</organism>
<dbReference type="CDD" id="cd04301">
    <property type="entry name" value="NAT_SF"/>
    <property type="match status" value="1"/>
</dbReference>
<evidence type="ECO:0000313" key="2">
    <source>
        <dbReference type="EMBL" id="MFD1946955.1"/>
    </source>
</evidence>
<keyword evidence="3" id="KW-1185">Reference proteome</keyword>
<dbReference type="PANTHER" id="PTHR43792">
    <property type="entry name" value="GNAT FAMILY, PUTATIVE (AFU_ORTHOLOGUE AFUA_3G00765)-RELATED-RELATED"/>
    <property type="match status" value="1"/>
</dbReference>
<name>A0ABW4TKH2_9ACTN</name>
<keyword evidence="2" id="KW-0808">Transferase</keyword>
<evidence type="ECO:0000313" key="3">
    <source>
        <dbReference type="Proteomes" id="UP001597351"/>
    </source>
</evidence>